<gene>
    <name evidence="1" type="ORF">MES4922_10218</name>
</gene>
<dbReference type="EMBL" id="CAKXZS010000001">
    <property type="protein sequence ID" value="CAH2394305.1"/>
    <property type="molecule type" value="Genomic_DNA"/>
</dbReference>
<sequence>MHQLPAEGHIVGQLSNIPALYGSGREELVEVKSIGPSVKFPEDGLHKGIIELSFAGKGPSRLMPSPKS</sequence>
<accession>A0ABM9DEU2</accession>
<reference evidence="1" key="1">
    <citation type="submission" date="2022-03" db="EMBL/GenBank/DDBJ databases">
        <authorList>
            <person name="Brunel B."/>
        </authorList>
    </citation>
    <scope>NUCLEOTIDE SEQUENCE</scope>
    <source>
        <strain evidence="1">STM4922sample</strain>
    </source>
</reference>
<protein>
    <submittedName>
        <fullName evidence="1">Uncharacterized protein</fullName>
    </submittedName>
</protein>
<proteinExistence type="predicted"/>
<organism evidence="1 2">
    <name type="scientific">Mesorhizobium ventifaucium</name>
    <dbReference type="NCBI Taxonomy" id="666020"/>
    <lineage>
        <taxon>Bacteria</taxon>
        <taxon>Pseudomonadati</taxon>
        <taxon>Pseudomonadota</taxon>
        <taxon>Alphaproteobacteria</taxon>
        <taxon>Hyphomicrobiales</taxon>
        <taxon>Phyllobacteriaceae</taxon>
        <taxon>Mesorhizobium</taxon>
    </lineage>
</organism>
<keyword evidence="2" id="KW-1185">Reference proteome</keyword>
<name>A0ABM9DEU2_9HYPH</name>
<evidence type="ECO:0000313" key="1">
    <source>
        <dbReference type="EMBL" id="CAH2394305.1"/>
    </source>
</evidence>
<dbReference type="Proteomes" id="UP001152604">
    <property type="component" value="Unassembled WGS sequence"/>
</dbReference>
<comment type="caution">
    <text evidence="1">The sequence shown here is derived from an EMBL/GenBank/DDBJ whole genome shotgun (WGS) entry which is preliminary data.</text>
</comment>
<evidence type="ECO:0000313" key="2">
    <source>
        <dbReference type="Proteomes" id="UP001152604"/>
    </source>
</evidence>